<comment type="caution">
    <text evidence="13">The sequence shown here is derived from an EMBL/GenBank/DDBJ whole genome shotgun (WGS) entry which is preliminary data.</text>
</comment>
<dbReference type="InterPro" id="IPR010104">
    <property type="entry name" value="TonB_rcpt_bac"/>
</dbReference>
<evidence type="ECO:0000256" key="1">
    <source>
        <dbReference type="ARBA" id="ARBA00004571"/>
    </source>
</evidence>
<evidence type="ECO:0000256" key="2">
    <source>
        <dbReference type="ARBA" id="ARBA00022448"/>
    </source>
</evidence>
<sequence>MKKLTTPSVLASAITTTLLLSNPIQAQDGGIAGQVVYEGSEYPLKGAVVKLRELSLETTTGSDGRFRMPVVPDGNYTLIVDYLGVGSESHTVVVSGGQTAQAIIRFGGAGDGSNRDIEEVMVVGTLAGSRIARNKERAADNFKTVVSADALGQLADQNIAESLQRLPGLTVQRNEGEGRFVSVRGLSPDFNNVTINGVQVGGGGDGFGFSDQGGSRSVSLDVVPSDLLESIEVSKSRTADMDGDIIGGAIELKSLSAFDRGGFFADLRLEGSHNDIAGETSPKVSGRFTNIFQLGENGGELGVALAANWFDRDIQLDDLRTDNELRSVSTADSDENPAFLVPGELDPRVEVGTRERRGFTLNFDYRPNDTSEYHLHFTNTNLQDNDIRIQQNWDLDDARDDDELLEVGAGTGTFADVDIEKRIFFQDKENEVTTFALGGKNTFDRWTVEYGASHSKNEYELPDGIRGQFRVRDTITTFAIGERDYDISFVQGEGNGDRDPLRPDAFRLDQILVIGDERSDEITAYNLDFTRAVNFGATSGTIKFGMKYKTREKDVDRTRAAELNGDDDVAEALGLDPDADEFFTLADISTFSPNRSRAGFEFFPTLGAAESLFRSLIPATEASANPITTIANLTRRDYVAEEDVLAAYVMTKVDLTEKWRLTAGVRVEQTDWQGDAFEVERVERDDDSELEDETRDPIARQAKRDYTNVLPGVHLRYEPREDVVVRTALTTAIQRPAFNDTVPLRDILSDQQEVDDENSFEREVEVGNPDLDPLEALQFDASVAWYPTPQTLLSAGFFYKELDNFFIDARFDGEDVTVLGLPVGTGRIGADGGFDEVNITLNGGTAEVYGIELTYAHALASGFFIESNATWSDSEADPGQLLRDARGGSGDLPLPDQADLVGNLALGWENEAWTVRSSWTYRDEQLTDIASDPEEDVIRAEHLSWDIGIKYRLNDNYGFYIDLINLTEERDQQVFRGDGSRRYFERIEDYGRTYQLGVTVRW</sequence>
<keyword evidence="3 8" id="KW-1134">Transmembrane beta strand</keyword>
<dbReference type="Gene3D" id="2.40.170.20">
    <property type="entry name" value="TonB-dependent receptor, beta-barrel domain"/>
    <property type="match status" value="1"/>
</dbReference>
<dbReference type="Pfam" id="PF07715">
    <property type="entry name" value="Plug"/>
    <property type="match status" value="1"/>
</dbReference>
<evidence type="ECO:0000256" key="5">
    <source>
        <dbReference type="ARBA" id="ARBA00023077"/>
    </source>
</evidence>
<feature type="chain" id="PRO_5022114003" evidence="10">
    <location>
        <begin position="27"/>
        <end position="1002"/>
    </location>
</feature>
<keyword evidence="7 8" id="KW-0998">Cell outer membrane</keyword>
<dbReference type="InterPro" id="IPR013784">
    <property type="entry name" value="Carb-bd-like_fold"/>
</dbReference>
<dbReference type="InterPro" id="IPR012910">
    <property type="entry name" value="Plug_dom"/>
</dbReference>
<dbReference type="GO" id="GO:0030246">
    <property type="term" value="F:carbohydrate binding"/>
    <property type="evidence" value="ECO:0007669"/>
    <property type="project" value="InterPro"/>
</dbReference>
<dbReference type="InterPro" id="IPR036942">
    <property type="entry name" value="Beta-barrel_TonB_sf"/>
</dbReference>
<dbReference type="CDD" id="cd01347">
    <property type="entry name" value="ligand_gated_channel"/>
    <property type="match status" value="1"/>
</dbReference>
<comment type="similarity">
    <text evidence="8 9">Belongs to the TonB-dependent receptor family.</text>
</comment>
<dbReference type="SUPFAM" id="SSF49452">
    <property type="entry name" value="Starch-binding domain-like"/>
    <property type="match status" value="1"/>
</dbReference>
<keyword evidence="4 8" id="KW-0812">Transmembrane</keyword>
<reference evidence="13 14" key="1">
    <citation type="submission" date="2019-06" db="EMBL/GenBank/DDBJ databases">
        <title>Whole genome sequence for Cellvibrionaceae sp. R142.</title>
        <authorList>
            <person name="Wang G."/>
        </authorList>
    </citation>
    <scope>NUCLEOTIDE SEQUENCE [LARGE SCALE GENOMIC DNA]</scope>
    <source>
        <strain evidence="13 14">R142</strain>
    </source>
</reference>
<keyword evidence="6 8" id="KW-0472">Membrane</keyword>
<dbReference type="Gene3D" id="2.170.130.10">
    <property type="entry name" value="TonB-dependent receptor, plug domain"/>
    <property type="match status" value="1"/>
</dbReference>
<evidence type="ECO:0000313" key="14">
    <source>
        <dbReference type="Proteomes" id="UP000319732"/>
    </source>
</evidence>
<keyword evidence="14" id="KW-1185">Reference proteome</keyword>
<evidence type="ECO:0000256" key="6">
    <source>
        <dbReference type="ARBA" id="ARBA00023136"/>
    </source>
</evidence>
<evidence type="ECO:0000259" key="11">
    <source>
        <dbReference type="Pfam" id="PF00593"/>
    </source>
</evidence>
<dbReference type="OrthoDB" id="8727862at2"/>
<dbReference type="PROSITE" id="PS52016">
    <property type="entry name" value="TONB_DEPENDENT_REC_3"/>
    <property type="match status" value="1"/>
</dbReference>
<evidence type="ECO:0000256" key="9">
    <source>
        <dbReference type="RuleBase" id="RU003357"/>
    </source>
</evidence>
<evidence type="ECO:0000259" key="12">
    <source>
        <dbReference type="Pfam" id="PF07715"/>
    </source>
</evidence>
<organism evidence="13 14">
    <name type="scientific">Exilibacterium tricleocarpae</name>
    <dbReference type="NCBI Taxonomy" id="2591008"/>
    <lineage>
        <taxon>Bacteria</taxon>
        <taxon>Pseudomonadati</taxon>
        <taxon>Pseudomonadota</taxon>
        <taxon>Gammaproteobacteria</taxon>
        <taxon>Cellvibrionales</taxon>
        <taxon>Cellvibrionaceae</taxon>
        <taxon>Exilibacterium</taxon>
    </lineage>
</organism>
<accession>A0A545TZP9</accession>
<keyword evidence="10" id="KW-0732">Signal</keyword>
<evidence type="ECO:0000256" key="8">
    <source>
        <dbReference type="PROSITE-ProRule" id="PRU01360"/>
    </source>
</evidence>
<dbReference type="InterPro" id="IPR000531">
    <property type="entry name" value="Beta-barrel_TonB"/>
</dbReference>
<evidence type="ECO:0000313" key="13">
    <source>
        <dbReference type="EMBL" id="TQV82689.1"/>
    </source>
</evidence>
<feature type="domain" description="TonB-dependent receptor-like beta-barrel" evidence="11">
    <location>
        <begin position="480"/>
        <end position="966"/>
    </location>
</feature>
<dbReference type="PANTHER" id="PTHR40980">
    <property type="entry name" value="PLUG DOMAIN-CONTAINING PROTEIN"/>
    <property type="match status" value="1"/>
</dbReference>
<evidence type="ECO:0000256" key="4">
    <source>
        <dbReference type="ARBA" id="ARBA00022692"/>
    </source>
</evidence>
<dbReference type="RefSeq" id="WP_142903705.1">
    <property type="nucleotide sequence ID" value="NZ_ML660090.1"/>
</dbReference>
<dbReference type="Pfam" id="PF13620">
    <property type="entry name" value="CarboxypepD_reg"/>
    <property type="match status" value="1"/>
</dbReference>
<feature type="signal peptide" evidence="10">
    <location>
        <begin position="1"/>
        <end position="26"/>
    </location>
</feature>
<feature type="domain" description="TonB-dependent receptor plug" evidence="12">
    <location>
        <begin position="143"/>
        <end position="249"/>
    </location>
</feature>
<name>A0A545TZP9_9GAMM</name>
<keyword evidence="5 9" id="KW-0798">TonB box</keyword>
<keyword evidence="2 8" id="KW-0813">Transport</keyword>
<evidence type="ECO:0000256" key="3">
    <source>
        <dbReference type="ARBA" id="ARBA00022452"/>
    </source>
</evidence>
<dbReference type="Proteomes" id="UP000319732">
    <property type="component" value="Unassembled WGS sequence"/>
</dbReference>
<dbReference type="InterPro" id="IPR039426">
    <property type="entry name" value="TonB-dep_rcpt-like"/>
</dbReference>
<dbReference type="AlphaFoldDB" id="A0A545TZP9"/>
<evidence type="ECO:0000256" key="10">
    <source>
        <dbReference type="SAM" id="SignalP"/>
    </source>
</evidence>
<proteinExistence type="inferred from homology"/>
<gene>
    <name evidence="13" type="ORF">FKG94_08155</name>
</gene>
<dbReference type="SUPFAM" id="SSF56935">
    <property type="entry name" value="Porins"/>
    <property type="match status" value="1"/>
</dbReference>
<keyword evidence="13" id="KW-0675">Receptor</keyword>
<dbReference type="Pfam" id="PF00593">
    <property type="entry name" value="TonB_dep_Rec_b-barrel"/>
    <property type="match status" value="1"/>
</dbReference>
<dbReference type="InterPro" id="IPR037066">
    <property type="entry name" value="Plug_dom_sf"/>
</dbReference>
<dbReference type="EMBL" id="VHSG01000007">
    <property type="protein sequence ID" value="TQV82689.1"/>
    <property type="molecule type" value="Genomic_DNA"/>
</dbReference>
<dbReference type="PANTHER" id="PTHR40980:SF4">
    <property type="entry name" value="TONB-DEPENDENT RECEPTOR-LIKE BETA-BARREL DOMAIN-CONTAINING PROTEIN"/>
    <property type="match status" value="1"/>
</dbReference>
<dbReference type="GO" id="GO:0009279">
    <property type="term" value="C:cell outer membrane"/>
    <property type="evidence" value="ECO:0007669"/>
    <property type="project" value="UniProtKB-SubCell"/>
</dbReference>
<protein>
    <submittedName>
        <fullName evidence="13">TonB-dependent receptor</fullName>
    </submittedName>
</protein>
<evidence type="ECO:0000256" key="7">
    <source>
        <dbReference type="ARBA" id="ARBA00023237"/>
    </source>
</evidence>
<comment type="subcellular location">
    <subcellularLocation>
        <location evidence="1 8">Cell outer membrane</location>
        <topology evidence="1 8">Multi-pass membrane protein</topology>
    </subcellularLocation>
</comment>
<dbReference type="NCBIfam" id="TIGR01782">
    <property type="entry name" value="TonB-Xanth-Caul"/>
    <property type="match status" value="1"/>
</dbReference>
<dbReference type="Gene3D" id="2.60.40.1120">
    <property type="entry name" value="Carboxypeptidase-like, regulatory domain"/>
    <property type="match status" value="1"/>
</dbReference>